<dbReference type="AlphaFoldDB" id="A0A8I2YXB0"/>
<evidence type="ECO:0000313" key="2">
    <source>
        <dbReference type="EMBL" id="KAG6378643.1"/>
    </source>
</evidence>
<dbReference type="InterPro" id="IPR027443">
    <property type="entry name" value="IPNS-like_sf"/>
</dbReference>
<proteinExistence type="predicted"/>
<evidence type="ECO:0000313" key="3">
    <source>
        <dbReference type="Proteomes" id="UP000683000"/>
    </source>
</evidence>
<dbReference type="Pfam" id="PF14226">
    <property type="entry name" value="DIOX_N"/>
    <property type="match status" value="1"/>
</dbReference>
<dbReference type="SUPFAM" id="SSF51197">
    <property type="entry name" value="Clavaminate synthase-like"/>
    <property type="match status" value="1"/>
</dbReference>
<evidence type="ECO:0000259" key="1">
    <source>
        <dbReference type="Pfam" id="PF14226"/>
    </source>
</evidence>
<dbReference type="InterPro" id="IPR026992">
    <property type="entry name" value="DIOX_N"/>
</dbReference>
<name>A0A8I2YXB0_9AGAM</name>
<dbReference type="Proteomes" id="UP000683000">
    <property type="component" value="Unassembled WGS sequence"/>
</dbReference>
<dbReference type="EMBL" id="JAGFBS010000006">
    <property type="protein sequence ID" value="KAG6378643.1"/>
    <property type="molecule type" value="Genomic_DNA"/>
</dbReference>
<sequence>MFGLRRSLTLLKELPVRSLPRKRLHSTLAEDVRSHSTFHIPIIDFSAFRANTALSEKRRVADDIVNGFKEAGFVYLSGHGIPGDVIDNVHKKVRRWQVLPASIRSDQVAWDDPRANRGYVKVGRERVTQSSDAAEIAALRTNAPDMKETMEIGRDWDLVWRNKWPKEVDSPGYKQTMLQFFQVGHR</sequence>
<dbReference type="OrthoDB" id="288590at2759"/>
<protein>
    <recommendedName>
        <fullName evidence="1">Non-haem dioxygenase N-terminal domain-containing protein</fullName>
    </recommendedName>
</protein>
<feature type="domain" description="Non-haem dioxygenase N-terminal" evidence="1">
    <location>
        <begin position="40"/>
        <end position="167"/>
    </location>
</feature>
<gene>
    <name evidence="2" type="ORF">JVT61DRAFT_12913</name>
</gene>
<organism evidence="2 3">
    <name type="scientific">Boletus reticuloceps</name>
    <dbReference type="NCBI Taxonomy" id="495285"/>
    <lineage>
        <taxon>Eukaryota</taxon>
        <taxon>Fungi</taxon>
        <taxon>Dikarya</taxon>
        <taxon>Basidiomycota</taxon>
        <taxon>Agaricomycotina</taxon>
        <taxon>Agaricomycetes</taxon>
        <taxon>Agaricomycetidae</taxon>
        <taxon>Boletales</taxon>
        <taxon>Boletineae</taxon>
        <taxon>Boletaceae</taxon>
        <taxon>Boletoideae</taxon>
        <taxon>Boletus</taxon>
    </lineage>
</organism>
<reference evidence="2" key="1">
    <citation type="submission" date="2021-03" db="EMBL/GenBank/DDBJ databases">
        <title>Evolutionary innovations through gain and loss of genes in the ectomycorrhizal Boletales.</title>
        <authorList>
            <person name="Wu G."/>
            <person name="Miyauchi S."/>
            <person name="Morin E."/>
            <person name="Yang Z.-L."/>
            <person name="Xu J."/>
            <person name="Martin F.M."/>
        </authorList>
    </citation>
    <scope>NUCLEOTIDE SEQUENCE</scope>
    <source>
        <strain evidence="2">BR01</strain>
    </source>
</reference>
<keyword evidence="3" id="KW-1185">Reference proteome</keyword>
<dbReference type="Gene3D" id="2.60.120.330">
    <property type="entry name" value="B-lactam Antibiotic, Isopenicillin N Synthase, Chain"/>
    <property type="match status" value="1"/>
</dbReference>
<accession>A0A8I2YXB0</accession>
<comment type="caution">
    <text evidence="2">The sequence shown here is derived from an EMBL/GenBank/DDBJ whole genome shotgun (WGS) entry which is preliminary data.</text>
</comment>